<reference evidence="1 2" key="1">
    <citation type="submission" date="2019-08" db="EMBL/GenBank/DDBJ databases">
        <title>Bacterial whole genome sequence for Glaciihabitans sp. CHu50b-6-2.</title>
        <authorList>
            <person name="Jin L."/>
        </authorList>
    </citation>
    <scope>NUCLEOTIDE SEQUENCE [LARGE SCALE GENOMIC DNA]</scope>
    <source>
        <strain evidence="1 2">CHu50b-6-2</strain>
    </source>
</reference>
<dbReference type="InterPro" id="IPR050490">
    <property type="entry name" value="Bact_solute-bd_prot1"/>
</dbReference>
<proteinExistence type="predicted"/>
<name>A0A5C8UUF4_9MICO</name>
<dbReference type="SUPFAM" id="SSF53850">
    <property type="entry name" value="Periplasmic binding protein-like II"/>
    <property type="match status" value="1"/>
</dbReference>
<dbReference type="Gene3D" id="3.40.190.10">
    <property type="entry name" value="Periplasmic binding protein-like II"/>
    <property type="match status" value="1"/>
</dbReference>
<dbReference type="InterPro" id="IPR006059">
    <property type="entry name" value="SBP"/>
</dbReference>
<gene>
    <name evidence="1" type="ORF">FVP33_05680</name>
</gene>
<accession>A0A5C8UUF4</accession>
<evidence type="ECO:0000313" key="1">
    <source>
        <dbReference type="EMBL" id="TXN31593.1"/>
    </source>
</evidence>
<dbReference type="Proteomes" id="UP000321379">
    <property type="component" value="Unassembled WGS sequence"/>
</dbReference>
<sequence>MAGIAILGLALQGCAGSTTPAPASSSTKIDGTGKTLDVMIGANALYPAEQKQWFQDVSDRFEKQTGAKVNFETFASANDELTKIQTSVLSGQGPDLYNLGSTFTPTAYSTGAFVQLTEADWKKIGGRDKFIPGTLGISGPDAKHEVGIPFASRPFVMAYNKDLLAAAGIDKPATTWDGLTAQAKKLTTGDTYGMALAYADSYDPWKFVWAMSLQAGNPILDGKKARFDDPTTLKAYQTYFSWLTDEKVVDPSAIGWKNAQAVAAFASGKAAFLPMTTSTSMVTLDKSAVAGKYAYALMPTVPPGAKTTPKNGKPATSIISGDNMVVAKYSKNQDLAFALVNMLTSASSQTSYQKLFGDLPTNAAAAKKLEDGNAALAPVIDSAAKSVGTPFSGAWGDTQLALVNVVVQSIPSLSTGSLKVSDLKAKLATAQTAVQAALDKAK</sequence>
<dbReference type="EMBL" id="VRMG01000005">
    <property type="protein sequence ID" value="TXN31593.1"/>
    <property type="molecule type" value="Genomic_DNA"/>
</dbReference>
<protein>
    <submittedName>
        <fullName evidence="1">Extracellular solute-binding protein</fullName>
    </submittedName>
</protein>
<evidence type="ECO:0000313" key="2">
    <source>
        <dbReference type="Proteomes" id="UP000321379"/>
    </source>
</evidence>
<dbReference type="AlphaFoldDB" id="A0A5C8UUF4"/>
<keyword evidence="2" id="KW-1185">Reference proteome</keyword>
<comment type="caution">
    <text evidence="1">The sequence shown here is derived from an EMBL/GenBank/DDBJ whole genome shotgun (WGS) entry which is preliminary data.</text>
</comment>
<dbReference type="PANTHER" id="PTHR43649">
    <property type="entry name" value="ARABINOSE-BINDING PROTEIN-RELATED"/>
    <property type="match status" value="1"/>
</dbReference>
<dbReference type="PANTHER" id="PTHR43649:SF12">
    <property type="entry name" value="DIACETYLCHITOBIOSE BINDING PROTEIN DASA"/>
    <property type="match status" value="1"/>
</dbReference>
<organism evidence="1 2">
    <name type="scientific">Lacisediminihabitans profunda</name>
    <dbReference type="NCBI Taxonomy" id="2594790"/>
    <lineage>
        <taxon>Bacteria</taxon>
        <taxon>Bacillati</taxon>
        <taxon>Actinomycetota</taxon>
        <taxon>Actinomycetes</taxon>
        <taxon>Micrococcales</taxon>
        <taxon>Microbacteriaceae</taxon>
        <taxon>Lacisediminihabitans</taxon>
    </lineage>
</organism>
<dbReference type="Pfam" id="PF01547">
    <property type="entry name" value="SBP_bac_1"/>
    <property type="match status" value="1"/>
</dbReference>